<dbReference type="GO" id="GO:0030684">
    <property type="term" value="C:preribosome"/>
    <property type="evidence" value="ECO:0007669"/>
    <property type="project" value="EnsemblFungi"/>
</dbReference>
<evidence type="ECO:0000259" key="6">
    <source>
        <dbReference type="Pfam" id="PF01248"/>
    </source>
</evidence>
<dbReference type="InterPro" id="IPR004038">
    <property type="entry name" value="Ribosomal_eL8/eL30/eS12/Gad45"/>
</dbReference>
<dbReference type="FunFam" id="3.30.1330.30:FF:000003">
    <property type="entry name" value="60S ribosomal protein L7a"/>
    <property type="match status" value="1"/>
</dbReference>
<dbReference type="OMA" id="AICVQNV"/>
<dbReference type="InterPro" id="IPR029064">
    <property type="entry name" value="Ribosomal_eL30-like_sf"/>
</dbReference>
<comment type="similarity">
    <text evidence="1 4">Belongs to the eukaryotic ribosomal protein eL8 family.</text>
</comment>
<dbReference type="SUPFAM" id="SSF55315">
    <property type="entry name" value="L30e-like"/>
    <property type="match status" value="1"/>
</dbReference>
<feature type="domain" description="Ribosomal protein eL8/eL30/eS12/Gadd45" evidence="6">
    <location>
        <begin position="123"/>
        <end position="206"/>
    </location>
</feature>
<dbReference type="InterPro" id="IPR001921">
    <property type="entry name" value="Ribosomal_eL8_euk"/>
</dbReference>
<dbReference type="PANTHER" id="PTHR23105">
    <property type="entry name" value="RIBOSOMAL PROTEIN L7AE FAMILY MEMBER"/>
    <property type="match status" value="1"/>
</dbReference>
<accession>A0A137P179</accession>
<reference evidence="7 8" key="1">
    <citation type="journal article" date="2015" name="Genome Biol. Evol.">
        <title>Phylogenomic analyses indicate that early fungi evolved digesting cell walls of algal ancestors of land plants.</title>
        <authorList>
            <person name="Chang Y."/>
            <person name="Wang S."/>
            <person name="Sekimoto S."/>
            <person name="Aerts A.L."/>
            <person name="Choi C."/>
            <person name="Clum A."/>
            <person name="LaButti K.M."/>
            <person name="Lindquist E.A."/>
            <person name="Yee Ngan C."/>
            <person name="Ohm R.A."/>
            <person name="Salamov A.A."/>
            <person name="Grigoriev I.V."/>
            <person name="Spatafora J.W."/>
            <person name="Berbee M.L."/>
        </authorList>
    </citation>
    <scope>NUCLEOTIDE SEQUENCE [LARGE SCALE GENOMIC DNA]</scope>
    <source>
        <strain evidence="7 8">NRRL 28638</strain>
    </source>
</reference>
<dbReference type="AlphaFoldDB" id="A0A137P179"/>
<sequence length="279" mass="31017">MAPKGKKVAPAPFGTKKAAAQTKNPLFEKRPRNFTIGNDVLPKKDLTRFTKWPEYVRLQRQRKILRLRLKVPPSINQFNQTLDKNTAANLFKFLNGYRPETKQEKKTRLAQAAETTVKTGEKPEATKPYLVKYGLNHITALVESKKAKLVVIANDVDPIELVLWLPTLCRKMGIPYCIVKDKSRLGAVVHKKTATALAITDVKEADSNTLAKIIEAVNSNYANKFEDIRKTWGGGIMGHKSQAAQRKKDIARAKDASTRAANAAFVQAAVAPKETAAEE</sequence>
<keyword evidence="2 4" id="KW-0689">Ribosomal protein</keyword>
<comment type="function">
    <text evidence="4">Component of the ribosome.</text>
</comment>
<evidence type="ECO:0000313" key="8">
    <source>
        <dbReference type="Proteomes" id="UP000070444"/>
    </source>
</evidence>
<keyword evidence="3 4" id="KW-0687">Ribonucleoprotein</keyword>
<proteinExistence type="inferred from homology"/>
<dbReference type="STRING" id="796925.A0A137P179"/>
<evidence type="ECO:0000256" key="2">
    <source>
        <dbReference type="ARBA" id="ARBA00022980"/>
    </source>
</evidence>
<dbReference type="PRINTS" id="PR00882">
    <property type="entry name" value="RIBOSOMALL7A"/>
</dbReference>
<dbReference type="Pfam" id="PF01248">
    <property type="entry name" value="Ribosomal_L7Ae"/>
    <property type="match status" value="1"/>
</dbReference>
<dbReference type="GO" id="GO:0003723">
    <property type="term" value="F:RNA binding"/>
    <property type="evidence" value="ECO:0007669"/>
    <property type="project" value="UniProtKB-UniRule"/>
</dbReference>
<organism evidence="7 8">
    <name type="scientific">Conidiobolus coronatus (strain ATCC 28846 / CBS 209.66 / NRRL 28638)</name>
    <name type="common">Delacroixia coronata</name>
    <dbReference type="NCBI Taxonomy" id="796925"/>
    <lineage>
        <taxon>Eukaryota</taxon>
        <taxon>Fungi</taxon>
        <taxon>Fungi incertae sedis</taxon>
        <taxon>Zoopagomycota</taxon>
        <taxon>Entomophthoromycotina</taxon>
        <taxon>Entomophthoromycetes</taxon>
        <taxon>Entomophthorales</taxon>
        <taxon>Ancylistaceae</taxon>
        <taxon>Conidiobolus</taxon>
    </lineage>
</organism>
<feature type="region of interest" description="Disordered" evidence="5">
    <location>
        <begin position="1"/>
        <end position="27"/>
    </location>
</feature>
<dbReference type="Gene3D" id="3.30.1330.30">
    <property type="match status" value="1"/>
</dbReference>
<name>A0A137P179_CONC2</name>
<evidence type="ECO:0000313" key="7">
    <source>
        <dbReference type="EMBL" id="KXN68762.1"/>
    </source>
</evidence>
<evidence type="ECO:0000256" key="1">
    <source>
        <dbReference type="ARBA" id="ARBA00007337"/>
    </source>
</evidence>
<dbReference type="InterPro" id="IPR018492">
    <property type="entry name" value="Ribosomal_eL8/Nhp2"/>
</dbReference>
<dbReference type="GO" id="GO:0022625">
    <property type="term" value="C:cytosolic large ribosomal subunit"/>
    <property type="evidence" value="ECO:0007669"/>
    <property type="project" value="UniProtKB-UniRule"/>
</dbReference>
<dbReference type="EMBL" id="KQ964562">
    <property type="protein sequence ID" value="KXN68762.1"/>
    <property type="molecule type" value="Genomic_DNA"/>
</dbReference>
<dbReference type="OrthoDB" id="29563at2759"/>
<dbReference type="InterPro" id="IPR050257">
    <property type="entry name" value="eL8/uL1-like"/>
</dbReference>
<evidence type="ECO:0000256" key="5">
    <source>
        <dbReference type="SAM" id="MobiDB-lite"/>
    </source>
</evidence>
<evidence type="ECO:0000256" key="3">
    <source>
        <dbReference type="ARBA" id="ARBA00023274"/>
    </source>
</evidence>
<evidence type="ECO:0000256" key="4">
    <source>
        <dbReference type="RuleBase" id="RU367042"/>
    </source>
</evidence>
<dbReference type="PRINTS" id="PR00881">
    <property type="entry name" value="L7ARS6FAMILY"/>
</dbReference>
<keyword evidence="8" id="KW-1185">Reference proteome</keyword>
<protein>
    <recommendedName>
        <fullName evidence="4">60S ribosomal protein L8</fullName>
    </recommendedName>
</protein>
<gene>
    <name evidence="7" type="ORF">CONCODRAFT_86330</name>
</gene>
<dbReference type="Proteomes" id="UP000070444">
    <property type="component" value="Unassembled WGS sequence"/>
</dbReference>